<dbReference type="Proteomes" id="UP000512286">
    <property type="component" value="Chromosome"/>
</dbReference>
<dbReference type="RefSeq" id="WP_021801202.1">
    <property type="nucleotide sequence ID" value="NZ_CP059378.1"/>
</dbReference>
<evidence type="ECO:0000256" key="1">
    <source>
        <dbReference type="SAM" id="Phobius"/>
    </source>
</evidence>
<protein>
    <recommendedName>
        <fullName evidence="4">DUF3784 domain-containing protein</fullName>
    </recommendedName>
</protein>
<evidence type="ECO:0000313" key="2">
    <source>
        <dbReference type="EMBL" id="QLY78545.1"/>
    </source>
</evidence>
<dbReference type="KEGG" id="cint:HZF06_15815"/>
<keyword evidence="1" id="KW-1133">Transmembrane helix</keyword>
<name>A0A7D6VYG4_9CLOT</name>
<keyword evidence="1" id="KW-0812">Transmembrane</keyword>
<sequence length="105" mass="12022">MNYQIAGIIFVLVACLGGIFVFKNRKNMPKAINGLRREKYEIIDEVKLNNVMIWQSISASLCSLLIGVACIFVSNRIVIMMATWILIGSILFFNYRARKHIKIIK</sequence>
<feature type="transmembrane region" description="Helical" evidence="1">
    <location>
        <begin position="77"/>
        <end position="95"/>
    </location>
</feature>
<dbReference type="AlphaFoldDB" id="A0A7D6VYG4"/>
<accession>A0A7D6VYG4</accession>
<feature type="transmembrane region" description="Helical" evidence="1">
    <location>
        <begin position="6"/>
        <end position="22"/>
    </location>
</feature>
<feature type="transmembrane region" description="Helical" evidence="1">
    <location>
        <begin position="51"/>
        <end position="71"/>
    </location>
</feature>
<evidence type="ECO:0008006" key="4">
    <source>
        <dbReference type="Google" id="ProtNLM"/>
    </source>
</evidence>
<gene>
    <name evidence="2" type="ORF">HZF06_15815</name>
</gene>
<dbReference type="EMBL" id="CP059378">
    <property type="protein sequence ID" value="QLY78545.1"/>
    <property type="molecule type" value="Genomic_DNA"/>
</dbReference>
<reference evidence="2 3" key="1">
    <citation type="submission" date="2020-07" db="EMBL/GenBank/DDBJ databases">
        <title>Electron transfer.</title>
        <authorList>
            <person name="Huang L."/>
            <person name="Liu X."/>
            <person name="Zhou S."/>
        </authorList>
    </citation>
    <scope>NUCLEOTIDE SEQUENCE [LARGE SCALE GENOMIC DNA]</scope>
    <source>
        <strain evidence="2 3">Lx1</strain>
    </source>
</reference>
<organism evidence="2 3">
    <name type="scientific">Clostridium intestinale</name>
    <dbReference type="NCBI Taxonomy" id="36845"/>
    <lineage>
        <taxon>Bacteria</taxon>
        <taxon>Bacillati</taxon>
        <taxon>Bacillota</taxon>
        <taxon>Clostridia</taxon>
        <taxon>Eubacteriales</taxon>
        <taxon>Clostridiaceae</taxon>
        <taxon>Clostridium</taxon>
    </lineage>
</organism>
<evidence type="ECO:0000313" key="3">
    <source>
        <dbReference type="Proteomes" id="UP000512286"/>
    </source>
</evidence>
<proteinExistence type="predicted"/>
<keyword evidence="1" id="KW-0472">Membrane</keyword>